<evidence type="ECO:0000313" key="4">
    <source>
        <dbReference type="Proteomes" id="UP000823842"/>
    </source>
</evidence>
<reference evidence="3" key="2">
    <citation type="submission" date="2021-04" db="EMBL/GenBank/DDBJ databases">
        <authorList>
            <person name="Gilroy R."/>
        </authorList>
    </citation>
    <scope>NUCLEOTIDE SEQUENCE</scope>
    <source>
        <strain evidence="3">ChiSjej1B19-5720</strain>
    </source>
</reference>
<protein>
    <recommendedName>
        <fullName evidence="2">CzcB-like C-terminal circularly permuted SH3-like domain-containing protein</fullName>
    </recommendedName>
</protein>
<organism evidence="3 4">
    <name type="scientific">Candidatus Blautia faecavium</name>
    <dbReference type="NCBI Taxonomy" id="2838487"/>
    <lineage>
        <taxon>Bacteria</taxon>
        <taxon>Bacillati</taxon>
        <taxon>Bacillota</taxon>
        <taxon>Clostridia</taxon>
        <taxon>Lachnospirales</taxon>
        <taxon>Lachnospiraceae</taxon>
        <taxon>Blautia</taxon>
    </lineage>
</organism>
<name>A0A9D2RY09_9FIRM</name>
<dbReference type="Pfam" id="PF25975">
    <property type="entry name" value="CzcB_C"/>
    <property type="match status" value="1"/>
</dbReference>
<dbReference type="InterPro" id="IPR058649">
    <property type="entry name" value="CzcB_C"/>
</dbReference>
<dbReference type="Gene3D" id="2.40.420.20">
    <property type="match status" value="1"/>
</dbReference>
<evidence type="ECO:0000313" key="3">
    <source>
        <dbReference type="EMBL" id="HJB29445.1"/>
    </source>
</evidence>
<dbReference type="PANTHER" id="PTHR30469">
    <property type="entry name" value="MULTIDRUG RESISTANCE PROTEIN MDTA"/>
    <property type="match status" value="1"/>
</dbReference>
<evidence type="ECO:0000256" key="1">
    <source>
        <dbReference type="SAM" id="MobiDB-lite"/>
    </source>
</evidence>
<sequence length="148" mass="15430">MEITIPKDEEMKAGMNASATIVIENRENVVTIPVDALQERGNEVYVYTQQDEEGNLTGEQQVTTGLSDGETVEITEGLKEGDTVYYERIGSSSGSSGESGFGAGNGEMPGGGEMFKGGEMPGGESFEGGQMPSGDFGGGQGMGAMPER</sequence>
<comment type="caution">
    <text evidence="3">The sequence shown here is derived from an EMBL/GenBank/DDBJ whole genome shotgun (WGS) entry which is preliminary data.</text>
</comment>
<evidence type="ECO:0000259" key="2">
    <source>
        <dbReference type="Pfam" id="PF25975"/>
    </source>
</evidence>
<dbReference type="Proteomes" id="UP000823842">
    <property type="component" value="Unassembled WGS sequence"/>
</dbReference>
<reference evidence="3" key="1">
    <citation type="journal article" date="2021" name="PeerJ">
        <title>Extensive microbial diversity within the chicken gut microbiome revealed by metagenomics and culture.</title>
        <authorList>
            <person name="Gilroy R."/>
            <person name="Ravi A."/>
            <person name="Getino M."/>
            <person name="Pursley I."/>
            <person name="Horton D.L."/>
            <person name="Alikhan N.F."/>
            <person name="Baker D."/>
            <person name="Gharbi K."/>
            <person name="Hall N."/>
            <person name="Watson M."/>
            <person name="Adriaenssens E.M."/>
            <person name="Foster-Nyarko E."/>
            <person name="Jarju S."/>
            <person name="Secka A."/>
            <person name="Antonio M."/>
            <person name="Oren A."/>
            <person name="Chaudhuri R.R."/>
            <person name="La Ragione R."/>
            <person name="Hildebrand F."/>
            <person name="Pallen M.J."/>
        </authorList>
    </citation>
    <scope>NUCLEOTIDE SEQUENCE</scope>
    <source>
        <strain evidence="3">ChiSjej1B19-5720</strain>
    </source>
</reference>
<feature type="compositionally biased region" description="Gly residues" evidence="1">
    <location>
        <begin position="97"/>
        <end position="121"/>
    </location>
</feature>
<dbReference type="PANTHER" id="PTHR30469:SF33">
    <property type="entry name" value="SLR1207 PROTEIN"/>
    <property type="match status" value="1"/>
</dbReference>
<gene>
    <name evidence="3" type="ORF">IAA06_11725</name>
</gene>
<dbReference type="EMBL" id="DWYZ01000216">
    <property type="protein sequence ID" value="HJB29445.1"/>
    <property type="molecule type" value="Genomic_DNA"/>
</dbReference>
<dbReference type="GO" id="GO:0015562">
    <property type="term" value="F:efflux transmembrane transporter activity"/>
    <property type="evidence" value="ECO:0007669"/>
    <property type="project" value="TreeGrafter"/>
</dbReference>
<dbReference type="AlphaFoldDB" id="A0A9D2RY09"/>
<proteinExistence type="predicted"/>
<dbReference type="GO" id="GO:1990281">
    <property type="term" value="C:efflux pump complex"/>
    <property type="evidence" value="ECO:0007669"/>
    <property type="project" value="TreeGrafter"/>
</dbReference>
<feature type="region of interest" description="Disordered" evidence="1">
    <location>
        <begin position="88"/>
        <end position="148"/>
    </location>
</feature>
<accession>A0A9D2RY09</accession>
<feature type="domain" description="CzcB-like C-terminal circularly permuted SH3-like" evidence="2">
    <location>
        <begin position="30"/>
        <end position="84"/>
    </location>
</feature>